<dbReference type="Pfam" id="PF17919">
    <property type="entry name" value="RT_RNaseH_2"/>
    <property type="match status" value="1"/>
</dbReference>
<feature type="region of interest" description="Disordered" evidence="1">
    <location>
        <begin position="224"/>
        <end position="252"/>
    </location>
</feature>
<dbReference type="Gene3D" id="3.10.10.10">
    <property type="entry name" value="HIV Type 1 Reverse Transcriptase, subunit A, domain 1"/>
    <property type="match status" value="2"/>
</dbReference>
<dbReference type="InterPro" id="IPR041577">
    <property type="entry name" value="RT_RNaseH_2"/>
</dbReference>
<dbReference type="InterPro" id="IPR043502">
    <property type="entry name" value="DNA/RNA_pol_sf"/>
</dbReference>
<dbReference type="InterPro" id="IPR053134">
    <property type="entry name" value="RNA-dir_DNA_polymerase"/>
</dbReference>
<dbReference type="PANTHER" id="PTHR24559:SF444">
    <property type="entry name" value="REVERSE TRANSCRIPTASE DOMAIN-CONTAINING PROTEIN"/>
    <property type="match status" value="1"/>
</dbReference>
<evidence type="ECO:0000259" key="3">
    <source>
        <dbReference type="Pfam" id="PF03732"/>
    </source>
</evidence>
<dbReference type="Pfam" id="PF00078">
    <property type="entry name" value="RVT_1"/>
    <property type="match status" value="1"/>
</dbReference>
<sequence length="632" mass="71240">MQCPSDRKVPLAIFLLDGKAERWWIGQQDAKFQGKLNSLITWEDFSEEFQSWFVPPSARQQMHETFLRLVQGSRTVMQYEAEFTALARYAPQLVSTSAKKCYRFLRGLRDSLRQPLVPFHISDFYELVERAHLVENDLMATQQRWAANRKRFRGDTSSSGSSDKRRFVSGDSRRSGQSGSTTVSGSGSTTSSGSVSGAPVCQSCGRLHFGQCYRMTGQSFRCARRSRTVPPRTVTEGSSGGRGGGSSSVAQRPPIGIRRMWKKGCPVFLASVRDMNIDVGSLFDIPVVREFSDVFPEELVSLPPDRDVEFSIDVFTGTAPISKAPYRMAPKELSELKVQLQELVDRGFIHPSVKVKEEDVLKTSFSTPYGHYEFLVMPFGVTNAPAIFMDLMNRVFKEYLDQFVIVFIDDILVYSTSEKDYARHLGIVFETLRQHHLYDKFSKCEFWLKSISFLGHVVSGKAPVLALPSGTKGFQVFSNASLKGLGCVLMQHGRIIAYASRQLKPHEKNYPTHDLELAAKDLNLRQRRWLELIKDYDLTIQYQPGKANVVADALSRKSSGLSGIQLTSDDYLIRDMERLQLEVISYTGADSGVLTQMNIQSSLEERIQEAQKLDSDYLKLIAQIESGKKPEL</sequence>
<gene>
    <name evidence="5" type="ORF">KFK09_009689</name>
</gene>
<dbReference type="SUPFAM" id="SSF56672">
    <property type="entry name" value="DNA/RNA polymerases"/>
    <property type="match status" value="1"/>
</dbReference>
<accession>A0A8T3BLN0</accession>
<feature type="domain" description="Reverse transcriptase" evidence="2">
    <location>
        <begin position="352"/>
        <end position="457"/>
    </location>
</feature>
<evidence type="ECO:0000259" key="2">
    <source>
        <dbReference type="Pfam" id="PF00078"/>
    </source>
</evidence>
<evidence type="ECO:0000313" key="6">
    <source>
        <dbReference type="Proteomes" id="UP000829196"/>
    </source>
</evidence>
<dbReference type="InterPro" id="IPR043128">
    <property type="entry name" value="Rev_trsase/Diguanyl_cyclase"/>
</dbReference>
<feature type="region of interest" description="Disordered" evidence="1">
    <location>
        <begin position="149"/>
        <end position="197"/>
    </location>
</feature>
<organism evidence="5 6">
    <name type="scientific">Dendrobium nobile</name>
    <name type="common">Orchid</name>
    <dbReference type="NCBI Taxonomy" id="94219"/>
    <lineage>
        <taxon>Eukaryota</taxon>
        <taxon>Viridiplantae</taxon>
        <taxon>Streptophyta</taxon>
        <taxon>Embryophyta</taxon>
        <taxon>Tracheophyta</taxon>
        <taxon>Spermatophyta</taxon>
        <taxon>Magnoliopsida</taxon>
        <taxon>Liliopsida</taxon>
        <taxon>Asparagales</taxon>
        <taxon>Orchidaceae</taxon>
        <taxon>Epidendroideae</taxon>
        <taxon>Malaxideae</taxon>
        <taxon>Dendrobiinae</taxon>
        <taxon>Dendrobium</taxon>
    </lineage>
</organism>
<feature type="domain" description="Retrotransposon gag" evidence="3">
    <location>
        <begin position="11"/>
        <end position="110"/>
    </location>
</feature>
<dbReference type="InterPro" id="IPR000477">
    <property type="entry name" value="RT_dom"/>
</dbReference>
<feature type="domain" description="Reverse transcriptase/retrotransposon-derived protein RNase H-like" evidence="4">
    <location>
        <begin position="461"/>
        <end position="519"/>
    </location>
</feature>
<dbReference type="EMBL" id="JAGYWB010000008">
    <property type="protein sequence ID" value="KAI0513659.1"/>
    <property type="molecule type" value="Genomic_DNA"/>
</dbReference>
<dbReference type="Pfam" id="PF03732">
    <property type="entry name" value="Retrotrans_gag"/>
    <property type="match status" value="1"/>
</dbReference>
<reference evidence="5" key="1">
    <citation type="journal article" date="2022" name="Front. Genet.">
        <title>Chromosome-Scale Assembly of the Dendrobium nobile Genome Provides Insights Into the Molecular Mechanism of the Biosynthesis of the Medicinal Active Ingredient of Dendrobium.</title>
        <authorList>
            <person name="Xu Q."/>
            <person name="Niu S.-C."/>
            <person name="Li K.-L."/>
            <person name="Zheng P.-J."/>
            <person name="Zhang X.-J."/>
            <person name="Jia Y."/>
            <person name="Liu Y."/>
            <person name="Niu Y.-X."/>
            <person name="Yu L.-H."/>
            <person name="Chen D.-F."/>
            <person name="Zhang G.-Q."/>
        </authorList>
    </citation>
    <scope>NUCLEOTIDE SEQUENCE</scope>
    <source>
        <tissue evidence="5">Leaf</tissue>
    </source>
</reference>
<keyword evidence="6" id="KW-1185">Reference proteome</keyword>
<dbReference type="Gene3D" id="3.30.70.270">
    <property type="match status" value="1"/>
</dbReference>
<evidence type="ECO:0000313" key="5">
    <source>
        <dbReference type="EMBL" id="KAI0513659.1"/>
    </source>
</evidence>
<dbReference type="Proteomes" id="UP000829196">
    <property type="component" value="Unassembled WGS sequence"/>
</dbReference>
<dbReference type="PANTHER" id="PTHR24559">
    <property type="entry name" value="TRANSPOSON TY3-I GAG-POL POLYPROTEIN"/>
    <property type="match status" value="1"/>
</dbReference>
<dbReference type="FunFam" id="3.30.70.270:FF:000003">
    <property type="entry name" value="Transposon Ty3-G Gag-Pol polyprotein"/>
    <property type="match status" value="1"/>
</dbReference>
<dbReference type="OrthoDB" id="777544at2759"/>
<dbReference type="CDD" id="cd09274">
    <property type="entry name" value="RNase_HI_RT_Ty3"/>
    <property type="match status" value="1"/>
</dbReference>
<feature type="compositionally biased region" description="Low complexity" evidence="1">
    <location>
        <begin position="228"/>
        <end position="237"/>
    </location>
</feature>
<feature type="compositionally biased region" description="Basic and acidic residues" evidence="1">
    <location>
        <begin position="162"/>
        <end position="174"/>
    </location>
</feature>
<proteinExistence type="predicted"/>
<protein>
    <submittedName>
        <fullName evidence="5">Uncharacterized protein</fullName>
    </submittedName>
</protein>
<dbReference type="AlphaFoldDB" id="A0A8T3BLN0"/>
<feature type="compositionally biased region" description="Low complexity" evidence="1">
    <location>
        <begin position="175"/>
        <end position="197"/>
    </location>
</feature>
<dbReference type="CDD" id="cd01647">
    <property type="entry name" value="RT_LTR"/>
    <property type="match status" value="1"/>
</dbReference>
<comment type="caution">
    <text evidence="5">The sequence shown here is derived from an EMBL/GenBank/DDBJ whole genome shotgun (WGS) entry which is preliminary data.</text>
</comment>
<dbReference type="InterPro" id="IPR005162">
    <property type="entry name" value="Retrotrans_gag_dom"/>
</dbReference>
<name>A0A8T3BLN0_DENNO</name>
<evidence type="ECO:0000259" key="4">
    <source>
        <dbReference type="Pfam" id="PF17919"/>
    </source>
</evidence>
<evidence type="ECO:0000256" key="1">
    <source>
        <dbReference type="SAM" id="MobiDB-lite"/>
    </source>
</evidence>